<keyword evidence="3" id="KW-0862">Zinc</keyword>
<dbReference type="GeneID" id="81376148"/>
<evidence type="ECO:0000313" key="9">
    <source>
        <dbReference type="Proteomes" id="UP001147747"/>
    </source>
</evidence>
<dbReference type="PANTHER" id="PTHR45931">
    <property type="entry name" value="SI:CH211-59O9.10"/>
    <property type="match status" value="1"/>
</dbReference>
<proteinExistence type="predicted"/>
<reference evidence="8" key="2">
    <citation type="journal article" date="2023" name="IMA Fungus">
        <title>Comparative genomic study of the Penicillium genus elucidates a diverse pangenome and 15 lateral gene transfer events.</title>
        <authorList>
            <person name="Petersen C."/>
            <person name="Sorensen T."/>
            <person name="Nielsen M.R."/>
            <person name="Sondergaard T.E."/>
            <person name="Sorensen J.L."/>
            <person name="Fitzpatrick D.A."/>
            <person name="Frisvad J.C."/>
            <person name="Nielsen K.L."/>
        </authorList>
    </citation>
    <scope>NUCLEOTIDE SEQUENCE</scope>
    <source>
        <strain evidence="8">IBT 29677</strain>
    </source>
</reference>
<dbReference type="Pfam" id="PF13639">
    <property type="entry name" value="zf-RING_2"/>
    <property type="match status" value="1"/>
</dbReference>
<keyword evidence="5" id="KW-0812">Transmembrane</keyword>
<dbReference type="AlphaFoldDB" id="A0A9W9SJN3"/>
<reference evidence="8" key="1">
    <citation type="submission" date="2022-12" db="EMBL/GenBank/DDBJ databases">
        <authorList>
            <person name="Petersen C."/>
        </authorList>
    </citation>
    <scope>NUCLEOTIDE SEQUENCE</scope>
    <source>
        <strain evidence="8">IBT 29677</strain>
    </source>
</reference>
<dbReference type="SMART" id="SM00184">
    <property type="entry name" value="RING"/>
    <property type="match status" value="1"/>
</dbReference>
<dbReference type="SUPFAM" id="SSF57850">
    <property type="entry name" value="RING/U-box"/>
    <property type="match status" value="1"/>
</dbReference>
<dbReference type="GO" id="GO:0008270">
    <property type="term" value="F:zinc ion binding"/>
    <property type="evidence" value="ECO:0007669"/>
    <property type="project" value="UniProtKB-KW"/>
</dbReference>
<dbReference type="EMBL" id="JAPZBU010000011">
    <property type="protein sequence ID" value="KAJ5379412.1"/>
    <property type="molecule type" value="Genomic_DNA"/>
</dbReference>
<dbReference type="CDD" id="cd16454">
    <property type="entry name" value="RING-H2_PA-TM-RING"/>
    <property type="match status" value="1"/>
</dbReference>
<dbReference type="Proteomes" id="UP001147747">
    <property type="component" value="Unassembled WGS sequence"/>
</dbReference>
<dbReference type="OrthoDB" id="8062037at2759"/>
<protein>
    <submittedName>
        <fullName evidence="8">DNA damage-inducible protein 1</fullName>
    </submittedName>
</protein>
<dbReference type="GO" id="GO:0061630">
    <property type="term" value="F:ubiquitin protein ligase activity"/>
    <property type="evidence" value="ECO:0007669"/>
    <property type="project" value="TreeGrafter"/>
</dbReference>
<dbReference type="PANTHER" id="PTHR45931:SF3">
    <property type="entry name" value="RING ZINC FINGER-CONTAINING PROTEIN"/>
    <property type="match status" value="1"/>
</dbReference>
<feature type="chain" id="PRO_5040835821" evidence="6">
    <location>
        <begin position="29"/>
        <end position="235"/>
    </location>
</feature>
<name>A0A9W9SJN3_9EURO</name>
<evidence type="ECO:0000256" key="1">
    <source>
        <dbReference type="ARBA" id="ARBA00022723"/>
    </source>
</evidence>
<accession>A0A9W9SJN3</accession>
<feature type="transmembrane region" description="Helical" evidence="5">
    <location>
        <begin position="52"/>
        <end position="73"/>
    </location>
</feature>
<evidence type="ECO:0000259" key="7">
    <source>
        <dbReference type="PROSITE" id="PS50089"/>
    </source>
</evidence>
<evidence type="ECO:0000313" key="8">
    <source>
        <dbReference type="EMBL" id="KAJ5379412.1"/>
    </source>
</evidence>
<dbReference type="PROSITE" id="PS50089">
    <property type="entry name" value="ZF_RING_2"/>
    <property type="match status" value="1"/>
</dbReference>
<keyword evidence="2 4" id="KW-0863">Zinc-finger</keyword>
<keyword evidence="6" id="KW-0732">Signal</keyword>
<dbReference type="GO" id="GO:0006511">
    <property type="term" value="P:ubiquitin-dependent protein catabolic process"/>
    <property type="evidence" value="ECO:0007669"/>
    <property type="project" value="TreeGrafter"/>
</dbReference>
<keyword evidence="9" id="KW-1185">Reference proteome</keyword>
<keyword evidence="5" id="KW-1133">Transmembrane helix</keyword>
<feature type="signal peptide" evidence="6">
    <location>
        <begin position="1"/>
        <end position="28"/>
    </location>
</feature>
<dbReference type="RefSeq" id="XP_056483198.1">
    <property type="nucleotide sequence ID" value="XM_056637168.1"/>
</dbReference>
<dbReference type="InterPro" id="IPR051834">
    <property type="entry name" value="RING_finger_E3_ligase"/>
</dbReference>
<dbReference type="InterPro" id="IPR001841">
    <property type="entry name" value="Znf_RING"/>
</dbReference>
<keyword evidence="5" id="KW-0472">Membrane</keyword>
<comment type="caution">
    <text evidence="8">The sequence shown here is derived from an EMBL/GenBank/DDBJ whole genome shotgun (WGS) entry which is preliminary data.</text>
</comment>
<sequence>MAAFQPRVPVTFYAVLLIVSQQIQMVAALPTLTARSDTTASDGGLSQPEKITLYVVAAVGGLFAIMGGVIYILRTRHLNECRNQSQKMTQSLLKTLPIVQYNNGNGHCPSMRASSIGSDDSMDEKIEKQRNTACPICTDDFIENQMLRILPCEHQYHMKCIQDWLSRGSNCPVCRIELTSPIKERSAKHVDPSDVEQTCYPQTYPRASDGHAKKLHNRLLRHLYSVGLGQHYNSA</sequence>
<gene>
    <name evidence="8" type="ORF">N7509_012531</name>
</gene>
<dbReference type="InterPro" id="IPR013083">
    <property type="entry name" value="Znf_RING/FYVE/PHD"/>
</dbReference>
<evidence type="ECO:0000256" key="2">
    <source>
        <dbReference type="ARBA" id="ARBA00022771"/>
    </source>
</evidence>
<organism evidence="8 9">
    <name type="scientific">Penicillium cosmopolitanum</name>
    <dbReference type="NCBI Taxonomy" id="1131564"/>
    <lineage>
        <taxon>Eukaryota</taxon>
        <taxon>Fungi</taxon>
        <taxon>Dikarya</taxon>
        <taxon>Ascomycota</taxon>
        <taxon>Pezizomycotina</taxon>
        <taxon>Eurotiomycetes</taxon>
        <taxon>Eurotiomycetidae</taxon>
        <taxon>Eurotiales</taxon>
        <taxon>Aspergillaceae</taxon>
        <taxon>Penicillium</taxon>
    </lineage>
</organism>
<dbReference type="Gene3D" id="3.30.40.10">
    <property type="entry name" value="Zinc/RING finger domain, C3HC4 (zinc finger)"/>
    <property type="match status" value="1"/>
</dbReference>
<evidence type="ECO:0000256" key="3">
    <source>
        <dbReference type="ARBA" id="ARBA00022833"/>
    </source>
</evidence>
<evidence type="ECO:0000256" key="4">
    <source>
        <dbReference type="PROSITE-ProRule" id="PRU00175"/>
    </source>
</evidence>
<keyword evidence="1" id="KW-0479">Metal-binding</keyword>
<evidence type="ECO:0000256" key="5">
    <source>
        <dbReference type="SAM" id="Phobius"/>
    </source>
</evidence>
<dbReference type="GO" id="GO:0005634">
    <property type="term" value="C:nucleus"/>
    <property type="evidence" value="ECO:0007669"/>
    <property type="project" value="TreeGrafter"/>
</dbReference>
<feature type="domain" description="RING-type" evidence="7">
    <location>
        <begin position="134"/>
        <end position="175"/>
    </location>
</feature>
<evidence type="ECO:0000256" key="6">
    <source>
        <dbReference type="SAM" id="SignalP"/>
    </source>
</evidence>